<dbReference type="AlphaFoldDB" id="A0A242KCY2"/>
<evidence type="ECO:0000313" key="2">
    <source>
        <dbReference type="EMBL" id="WYJ89077.1"/>
    </source>
</evidence>
<name>A0A242KCY2_9ENTE</name>
<keyword evidence="3" id="KW-1185">Reference proteome</keyword>
<dbReference type="EMBL" id="NGMM01000001">
    <property type="protein sequence ID" value="OTP19012.1"/>
    <property type="molecule type" value="Genomic_DNA"/>
</dbReference>
<dbReference type="EMBL" id="CP147247">
    <property type="protein sequence ID" value="WYJ89077.1"/>
    <property type="molecule type" value="Genomic_DNA"/>
</dbReference>
<organism evidence="1">
    <name type="scientific">Candidatus Enterococcus clewellii</name>
    <dbReference type="NCBI Taxonomy" id="1834193"/>
    <lineage>
        <taxon>Bacteria</taxon>
        <taxon>Bacillati</taxon>
        <taxon>Bacillota</taxon>
        <taxon>Bacilli</taxon>
        <taxon>Lactobacillales</taxon>
        <taxon>Enterococcaceae</taxon>
        <taxon>Enterococcus</taxon>
    </lineage>
</organism>
<dbReference type="OrthoDB" id="2665787at2"/>
<reference evidence="2" key="2">
    <citation type="submission" date="2017-05" db="EMBL/GenBank/DDBJ databases">
        <authorList>
            <consortium name="The Broad Institute Genomics Platform"/>
            <consortium name="The Broad Institute Genomic Center for Infectious Diseases"/>
            <person name="Earl A."/>
            <person name="Manson A."/>
            <person name="Schwartman J."/>
            <person name="Gilmore M."/>
            <person name="Abouelleil A."/>
            <person name="Cao P."/>
            <person name="Chapman S."/>
            <person name="Cusick C."/>
            <person name="Shea T."/>
            <person name="Young S."/>
            <person name="Neafsey D."/>
            <person name="Nusbaum C."/>
            <person name="Birren B."/>
        </authorList>
    </citation>
    <scope>NUCLEOTIDE SEQUENCE</scope>
    <source>
        <strain evidence="2">9E7_DIV0242</strain>
    </source>
</reference>
<dbReference type="InterPro" id="IPR015053">
    <property type="entry name" value="DUF1871"/>
</dbReference>
<dbReference type="Pfam" id="PF08958">
    <property type="entry name" value="DUF1871"/>
    <property type="match status" value="1"/>
</dbReference>
<dbReference type="Proteomes" id="UP000195141">
    <property type="component" value="Chromosome"/>
</dbReference>
<gene>
    <name evidence="2" type="ORF">A5888_000796</name>
    <name evidence="1" type="ORF">A5888_000826</name>
</gene>
<dbReference type="Gene3D" id="1.10.340.20">
    <property type="entry name" value="Apc36109-like domain"/>
    <property type="match status" value="1"/>
</dbReference>
<proteinExistence type="predicted"/>
<sequence length="81" mass="9350">MYKKIEKVINEWNPIGLLPHAPEDEYSIEIKRIMKVLEQQPDISEQELDKAINTIFNTAFGISNSQAEKKLIARQIIQSLP</sequence>
<dbReference type="SUPFAM" id="SSF116922">
    <property type="entry name" value="YugE-like"/>
    <property type="match status" value="1"/>
</dbReference>
<dbReference type="InterPro" id="IPR023162">
    <property type="entry name" value="Apc36109-like_dom_sf"/>
</dbReference>
<dbReference type="RefSeq" id="WP_139843804.1">
    <property type="nucleotide sequence ID" value="NZ_CP147247.1"/>
</dbReference>
<accession>A0A242KCY2</accession>
<reference evidence="2" key="3">
    <citation type="submission" date="2024-03" db="EMBL/GenBank/DDBJ databases">
        <title>The Genome Sequence of Enterococcus sp. DIV0242b.</title>
        <authorList>
            <consortium name="The Broad Institute Genomics Platform"/>
            <consortium name="The Broad Institute Microbial Omics Core"/>
            <consortium name="The Broad Institute Genomic Center for Infectious Diseases"/>
            <person name="Earl A."/>
            <person name="Manson A."/>
            <person name="Gilmore M."/>
            <person name="Schwartman J."/>
            <person name="Shea T."/>
            <person name="Abouelleil A."/>
            <person name="Cao P."/>
            <person name="Chapman S."/>
            <person name="Cusick C."/>
            <person name="Young S."/>
            <person name="Neafsey D."/>
            <person name="Nusbaum C."/>
            <person name="Birren B."/>
        </authorList>
    </citation>
    <scope>NUCLEOTIDE SEQUENCE</scope>
    <source>
        <strain evidence="2">9E7_DIV0242</strain>
    </source>
</reference>
<evidence type="ECO:0000313" key="3">
    <source>
        <dbReference type="Proteomes" id="UP000195141"/>
    </source>
</evidence>
<protein>
    <recommendedName>
        <fullName evidence="4">DUF1871 domain-containing protein</fullName>
    </recommendedName>
</protein>
<evidence type="ECO:0008006" key="4">
    <source>
        <dbReference type="Google" id="ProtNLM"/>
    </source>
</evidence>
<evidence type="ECO:0000313" key="1">
    <source>
        <dbReference type="EMBL" id="OTP19012.1"/>
    </source>
</evidence>
<reference evidence="1" key="1">
    <citation type="submission" date="2017-05" db="EMBL/GenBank/DDBJ databases">
        <title>The Genome Sequence of Enterococcus sp. 9E7_DIV0242.</title>
        <authorList>
            <consortium name="The Broad Institute Genomics Platform"/>
            <consortium name="The Broad Institute Genomic Center for Infectious Diseases"/>
            <person name="Earl A."/>
            <person name="Manson A."/>
            <person name="Schwartman J."/>
            <person name="Gilmore M."/>
            <person name="Abouelleil A."/>
            <person name="Cao P."/>
            <person name="Chapman S."/>
            <person name="Cusick C."/>
            <person name="Shea T."/>
            <person name="Young S."/>
            <person name="Neafsey D."/>
            <person name="Nusbaum C."/>
            <person name="Birren B."/>
        </authorList>
    </citation>
    <scope>NUCLEOTIDE SEQUENCE [LARGE SCALE GENOMIC DNA]</scope>
    <source>
        <strain evidence="1">9E7_DIV0242</strain>
    </source>
</reference>